<dbReference type="PANTHER" id="PTHR33395:SF22">
    <property type="entry name" value="REVERSE TRANSCRIPTASE DOMAIN-CONTAINING PROTEIN"/>
    <property type="match status" value="1"/>
</dbReference>
<protein>
    <submittedName>
        <fullName evidence="3">Reverse transcriptase domain-containing protein</fullName>
    </submittedName>
</protein>
<sequence length="230" mass="26032">MLKRRNRVWKAFGAHGSNYDQYKVLRNTSSEMKSRKRWVYEEALAAEAAFMPKRFYAYLRRRTRATADILSLENNGALAETDADKAEAFVQHYVYVHATDTSPTPQLSCSAPLLSWQVILVDEVCDALSALKPYQSPGRDGLHSIVPKVLAPVIAPTLAILFKQSLTERRLPAEWKTATVRPLFKGGARGDPVNHRPVSLTCVAVKVMERVLAKRLREHLLPNYLLYPEQ</sequence>
<dbReference type="AlphaFoldDB" id="A0A183BDN7"/>
<reference evidence="3" key="1">
    <citation type="submission" date="2016-06" db="UniProtKB">
        <authorList>
            <consortium name="WormBaseParasite"/>
        </authorList>
    </citation>
    <scope>IDENTIFICATION</scope>
</reference>
<dbReference type="EMBL" id="UZAN01068663">
    <property type="protein sequence ID" value="VDP94612.1"/>
    <property type="molecule type" value="Genomic_DNA"/>
</dbReference>
<gene>
    <name evidence="1" type="ORF">ECPE_LOCUS17322</name>
</gene>
<dbReference type="Proteomes" id="UP000272942">
    <property type="component" value="Unassembled WGS sequence"/>
</dbReference>
<organism evidence="3">
    <name type="scientific">Echinostoma caproni</name>
    <dbReference type="NCBI Taxonomy" id="27848"/>
    <lineage>
        <taxon>Eukaryota</taxon>
        <taxon>Metazoa</taxon>
        <taxon>Spiralia</taxon>
        <taxon>Lophotrochozoa</taxon>
        <taxon>Platyhelminthes</taxon>
        <taxon>Trematoda</taxon>
        <taxon>Digenea</taxon>
        <taxon>Plagiorchiida</taxon>
        <taxon>Echinostomata</taxon>
        <taxon>Echinostomatoidea</taxon>
        <taxon>Echinostomatidae</taxon>
        <taxon>Echinostoma</taxon>
    </lineage>
</organism>
<evidence type="ECO:0000313" key="1">
    <source>
        <dbReference type="EMBL" id="VDP94612.1"/>
    </source>
</evidence>
<accession>A0A183BDN7</accession>
<dbReference type="PANTHER" id="PTHR33395">
    <property type="entry name" value="TRANSCRIPTASE, PUTATIVE-RELATED-RELATED"/>
    <property type="match status" value="1"/>
</dbReference>
<proteinExistence type="predicted"/>
<dbReference type="WBParaSite" id="ECPE_0001736701-mRNA-1">
    <property type="protein sequence ID" value="ECPE_0001736701-mRNA-1"/>
    <property type="gene ID" value="ECPE_0001736701"/>
</dbReference>
<dbReference type="OrthoDB" id="9390935at2759"/>
<evidence type="ECO:0000313" key="2">
    <source>
        <dbReference type="Proteomes" id="UP000272942"/>
    </source>
</evidence>
<name>A0A183BDN7_9TREM</name>
<keyword evidence="2" id="KW-1185">Reference proteome</keyword>
<reference evidence="1 2" key="2">
    <citation type="submission" date="2018-11" db="EMBL/GenBank/DDBJ databases">
        <authorList>
            <consortium name="Pathogen Informatics"/>
        </authorList>
    </citation>
    <scope>NUCLEOTIDE SEQUENCE [LARGE SCALE GENOMIC DNA]</scope>
    <source>
        <strain evidence="1 2">Egypt</strain>
    </source>
</reference>
<evidence type="ECO:0000313" key="3">
    <source>
        <dbReference type="WBParaSite" id="ECPE_0001736701-mRNA-1"/>
    </source>
</evidence>